<evidence type="ECO:0000313" key="4">
    <source>
        <dbReference type="RefSeq" id="XP_005092290.1"/>
    </source>
</evidence>
<keyword evidence="3" id="KW-1185">Reference proteome</keyword>
<dbReference type="SUPFAM" id="SSF47323">
    <property type="entry name" value="Anticodon-binding domain of a subclass of class I aminoacyl-tRNA synthetases"/>
    <property type="match status" value="1"/>
</dbReference>
<protein>
    <submittedName>
        <fullName evidence="4">DALR anticodon-binding domain-containing protein 3</fullName>
    </submittedName>
</protein>
<dbReference type="RefSeq" id="XP_005092290.1">
    <property type="nucleotide sequence ID" value="XM_005092233.3"/>
</dbReference>
<evidence type="ECO:0000259" key="2">
    <source>
        <dbReference type="SMART" id="SM00836"/>
    </source>
</evidence>
<dbReference type="PANTHER" id="PTHR16043:SF1">
    <property type="entry name" value="DALR ANTICODON-BINDING DOMAIN-CONTAINING PROTEIN 3"/>
    <property type="match status" value="1"/>
</dbReference>
<dbReference type="SMART" id="SM00836">
    <property type="entry name" value="DALR_1"/>
    <property type="match status" value="1"/>
</dbReference>
<feature type="compositionally biased region" description="Basic and acidic residues" evidence="1">
    <location>
        <begin position="212"/>
        <end position="221"/>
    </location>
</feature>
<accession>A0ABM0JF53</accession>
<sequence>MADNYVVENMLLDLKHKIHEMLQKIGTESSFHGIVLRKKSRDLKSGDIILPRGCIKASEEKISQFLSLAESQLLCGSHIARLAQDKFSVLAVFLNRASVLQTVLNEVQECGSQYGLRKSKDCLGCIALNIISEEKAGVSMSETSSLTDMRCSSLHSHVRNLLEAHRYSVICLNDLSKLSCHPDSATHAQSIRDAILTRALKYPKTVETSEISDTKQEEKGSSESGENSRTTDCVIDLQCVIKDRGYAVGKDGFDKNLCKATVLLDGVPSSVTESAIKLEECVLHMLADQELTGCINIVPQSQAFRQQQVHLVWQALSDRCVPQSHLTVGPVIQKSDSAVQSDPCENTAKLFQKLRLEQMTEAAEMRYGEAVEDEARKNQITQLTQASITFDILQNASHVQLHLSACSPGEGLESRTGAFIMYNTARLATLFEHFSQGVKKGIYPPLPSLKETDFTLLREEEEWELLFLFISRFPETVHQSVECVIPSDGKIAAKVHTHKISNFLVGFSKRLSSYYSRYHILGGGELHLLPLMFARLHLMRAAHQVLLNALRLIGLEALDHL</sequence>
<dbReference type="Pfam" id="PF05746">
    <property type="entry name" value="DALR_1"/>
    <property type="match status" value="1"/>
</dbReference>
<gene>
    <name evidence="4" type="primary">LOC101861873</name>
</gene>
<dbReference type="InterPro" id="IPR009080">
    <property type="entry name" value="tRNAsynth_Ia_anticodon-bd"/>
</dbReference>
<name>A0ABM0JF53_APLCA</name>
<proteinExistence type="predicted"/>
<organism evidence="3 4">
    <name type="scientific">Aplysia californica</name>
    <name type="common">California sea hare</name>
    <dbReference type="NCBI Taxonomy" id="6500"/>
    <lineage>
        <taxon>Eukaryota</taxon>
        <taxon>Metazoa</taxon>
        <taxon>Spiralia</taxon>
        <taxon>Lophotrochozoa</taxon>
        <taxon>Mollusca</taxon>
        <taxon>Gastropoda</taxon>
        <taxon>Heterobranchia</taxon>
        <taxon>Euthyneura</taxon>
        <taxon>Tectipleura</taxon>
        <taxon>Aplysiida</taxon>
        <taxon>Aplysioidea</taxon>
        <taxon>Aplysiidae</taxon>
        <taxon>Aplysia</taxon>
    </lineage>
</organism>
<dbReference type="InterPro" id="IPR037380">
    <property type="entry name" value="DALRD3"/>
</dbReference>
<dbReference type="Gene3D" id="1.10.730.10">
    <property type="entry name" value="Isoleucyl-tRNA Synthetase, Domain 1"/>
    <property type="match status" value="1"/>
</dbReference>
<dbReference type="GeneID" id="101861873"/>
<reference evidence="4" key="1">
    <citation type="submission" date="2025-08" db="UniProtKB">
        <authorList>
            <consortium name="RefSeq"/>
        </authorList>
    </citation>
    <scope>IDENTIFICATION</scope>
</reference>
<dbReference type="InterPro" id="IPR008909">
    <property type="entry name" value="DALR_anticod-bd"/>
</dbReference>
<evidence type="ECO:0000313" key="3">
    <source>
        <dbReference type="Proteomes" id="UP000694888"/>
    </source>
</evidence>
<feature type="domain" description="DALR anticodon binding" evidence="2">
    <location>
        <begin position="420"/>
        <end position="561"/>
    </location>
</feature>
<feature type="region of interest" description="Disordered" evidence="1">
    <location>
        <begin position="207"/>
        <end position="229"/>
    </location>
</feature>
<dbReference type="Proteomes" id="UP000694888">
    <property type="component" value="Unplaced"/>
</dbReference>
<dbReference type="PANTHER" id="PTHR16043">
    <property type="entry name" value="DALRD3 PROTEIN"/>
    <property type="match status" value="1"/>
</dbReference>
<evidence type="ECO:0000256" key="1">
    <source>
        <dbReference type="SAM" id="MobiDB-lite"/>
    </source>
</evidence>